<comment type="similarity">
    <text evidence="1">Belongs to the BLOC1S5 family.</text>
</comment>
<dbReference type="EMBL" id="GECU01012099">
    <property type="protein sequence ID" value="JAS95607.1"/>
    <property type="molecule type" value="Transcribed_RNA"/>
</dbReference>
<dbReference type="AlphaFoldDB" id="A0A1B6J8T7"/>
<dbReference type="PANTHER" id="PTHR31784:SF2">
    <property type="entry name" value="BIOGENESIS OF LYSOSOME-RELATED ORGANELLES COMPLEX 1 SUBUNIT 5"/>
    <property type="match status" value="1"/>
</dbReference>
<organism evidence="3">
    <name type="scientific">Homalodisca liturata</name>
    <dbReference type="NCBI Taxonomy" id="320908"/>
    <lineage>
        <taxon>Eukaryota</taxon>
        <taxon>Metazoa</taxon>
        <taxon>Ecdysozoa</taxon>
        <taxon>Arthropoda</taxon>
        <taxon>Hexapoda</taxon>
        <taxon>Insecta</taxon>
        <taxon>Pterygota</taxon>
        <taxon>Neoptera</taxon>
        <taxon>Paraneoptera</taxon>
        <taxon>Hemiptera</taxon>
        <taxon>Auchenorrhyncha</taxon>
        <taxon>Membracoidea</taxon>
        <taxon>Cicadellidae</taxon>
        <taxon>Cicadellinae</taxon>
        <taxon>Proconiini</taxon>
        <taxon>Homalodisca</taxon>
    </lineage>
</organism>
<dbReference type="Pfam" id="PF14942">
    <property type="entry name" value="Muted"/>
    <property type="match status" value="1"/>
</dbReference>
<accession>A0A1B6J8T7</accession>
<dbReference type="InterPro" id="IPR017243">
    <property type="entry name" value="Bloc1s5"/>
</dbReference>
<protein>
    <recommendedName>
        <fullName evidence="2">Biogenesis of lysosome-related organelles complex 1 subunit 5</fullName>
    </recommendedName>
</protein>
<dbReference type="GO" id="GO:0030133">
    <property type="term" value="C:transport vesicle"/>
    <property type="evidence" value="ECO:0007669"/>
    <property type="project" value="InterPro"/>
</dbReference>
<evidence type="ECO:0000313" key="3">
    <source>
        <dbReference type="EMBL" id="JAS95607.1"/>
    </source>
</evidence>
<dbReference type="PANTHER" id="PTHR31784">
    <property type="entry name" value="BIOGENESIS OF LYSOSOME-RELATED ORGANELLES COMPLEX 1 SUBUNIT 5"/>
    <property type="match status" value="1"/>
</dbReference>
<name>A0A1B6J8T7_9HEMI</name>
<sequence length="159" mass="18995">MNNIIRDCGEIWNRLFDHRPFLNGEILYFQEEFEVKRSDREITKLFEVLEYVTEIRDSQIDKVKALSETDLSGCQTKLSAALSSCETILNEEQKYNIDANLELKREIRESDWERFQSEMKVKYSNVDHTFNEKEEELSEFYSDLKKKLHLDDTPISRIE</sequence>
<evidence type="ECO:0000256" key="2">
    <source>
        <dbReference type="ARBA" id="ARBA00019580"/>
    </source>
</evidence>
<gene>
    <name evidence="3" type="ORF">g.25571</name>
</gene>
<dbReference type="GO" id="GO:0031083">
    <property type="term" value="C:BLOC-1 complex"/>
    <property type="evidence" value="ECO:0007669"/>
    <property type="project" value="InterPro"/>
</dbReference>
<reference evidence="3" key="1">
    <citation type="submission" date="2015-11" db="EMBL/GenBank/DDBJ databases">
        <title>De novo transcriptome assembly of four potential Pierce s Disease insect vectors from Arizona vineyards.</title>
        <authorList>
            <person name="Tassone E.E."/>
        </authorList>
    </citation>
    <scope>NUCLEOTIDE SEQUENCE</scope>
</reference>
<evidence type="ECO:0000256" key="1">
    <source>
        <dbReference type="ARBA" id="ARBA00010754"/>
    </source>
</evidence>
<proteinExistence type="inferred from homology"/>